<evidence type="ECO:0000259" key="2">
    <source>
        <dbReference type="Pfam" id="PF04773"/>
    </source>
</evidence>
<sequence length="385" mass="44168">MKSLIIRYLTDTISDQELIELHLWLQDPKNKAVFKAMVQANEELDFIHRPIDVEMAYEKVLNNTTKTQRSLPKRYRYPILKYAAVVAILLSTSVGLYHLAKKDGIGITAPPVTETSPQITLELEDGSLLILDEKQQTTLTNKQGDQVVSQEYDKLKYKNDGAAEGKLVYNQLTVPYGKRFTIELADGTVVFLNAGTKLRYPKVFTDPKSREVYLDGEAFFEVAENAAHPFIVHTEKMNVRVLGTQFNVSSYQNENNTSTVLVKGSVGVYRPSEAFVTEKSIVISPRQQASIQEEEFTVREVNVQKHIAWTKGQLYFVNDRFGNIVKEMERHYDIKIENNYPELNDTRYTGTFESETIEQVLNVFKRNTQFEYRIEKDKIIITTSP</sequence>
<feature type="domain" description="Protein FecR C-terminal" evidence="3">
    <location>
        <begin position="314"/>
        <end position="381"/>
    </location>
</feature>
<comment type="caution">
    <text evidence="4">The sequence shown here is derived from an EMBL/GenBank/DDBJ whole genome shotgun (WGS) entry which is preliminary data.</text>
</comment>
<feature type="transmembrane region" description="Helical" evidence="1">
    <location>
        <begin position="79"/>
        <end position="100"/>
    </location>
</feature>
<reference evidence="4 5" key="1">
    <citation type="submission" date="2018-10" db="EMBL/GenBank/DDBJ databases">
        <title>Ulvibacterium marinum gen. nov., sp. nov., a novel marine bacterium of the family Flavobacteriaceae, isolated from a culture of the green alga Ulva prolifera.</title>
        <authorList>
            <person name="Zhang Z."/>
        </authorList>
    </citation>
    <scope>NUCLEOTIDE SEQUENCE [LARGE SCALE GENOMIC DNA]</scope>
    <source>
        <strain evidence="4 5">CCMM003</strain>
    </source>
</reference>
<dbReference type="OrthoDB" id="649666at2"/>
<dbReference type="PIRSF" id="PIRSF018266">
    <property type="entry name" value="FecR"/>
    <property type="match status" value="1"/>
</dbReference>
<dbReference type="PANTHER" id="PTHR30273">
    <property type="entry name" value="PERIPLASMIC SIGNAL SENSOR AND SIGMA FACTOR ACTIVATOR FECR-RELATED"/>
    <property type="match status" value="1"/>
</dbReference>
<accession>A0A3B0CAS4</accession>
<organism evidence="4 5">
    <name type="scientific">Ulvibacterium marinum</name>
    <dbReference type="NCBI Taxonomy" id="2419782"/>
    <lineage>
        <taxon>Bacteria</taxon>
        <taxon>Pseudomonadati</taxon>
        <taxon>Bacteroidota</taxon>
        <taxon>Flavobacteriia</taxon>
        <taxon>Flavobacteriales</taxon>
        <taxon>Flavobacteriaceae</taxon>
        <taxon>Ulvibacterium</taxon>
    </lineage>
</organism>
<dbReference type="Pfam" id="PF16344">
    <property type="entry name" value="FecR_C"/>
    <property type="match status" value="1"/>
</dbReference>
<evidence type="ECO:0000256" key="1">
    <source>
        <dbReference type="SAM" id="Phobius"/>
    </source>
</evidence>
<feature type="domain" description="FecR protein" evidence="2">
    <location>
        <begin position="173"/>
        <end position="266"/>
    </location>
</feature>
<keyword evidence="1" id="KW-0812">Transmembrane</keyword>
<evidence type="ECO:0000313" key="4">
    <source>
        <dbReference type="EMBL" id="RKN81798.1"/>
    </source>
</evidence>
<keyword evidence="5" id="KW-1185">Reference proteome</keyword>
<dbReference type="Gene3D" id="3.55.50.30">
    <property type="match status" value="1"/>
</dbReference>
<dbReference type="EMBL" id="RBCJ01000002">
    <property type="protein sequence ID" value="RKN81798.1"/>
    <property type="molecule type" value="Genomic_DNA"/>
</dbReference>
<dbReference type="InterPro" id="IPR032508">
    <property type="entry name" value="FecR_C"/>
</dbReference>
<proteinExistence type="predicted"/>
<name>A0A3B0CAS4_9FLAO</name>
<dbReference type="FunFam" id="2.60.120.1440:FF:000001">
    <property type="entry name" value="Putative anti-sigma factor"/>
    <property type="match status" value="1"/>
</dbReference>
<dbReference type="RefSeq" id="WP_120711952.1">
    <property type="nucleotide sequence ID" value="NZ_RBCJ01000002.1"/>
</dbReference>
<protein>
    <submittedName>
        <fullName evidence="4">DUF4974 domain-containing protein</fullName>
    </submittedName>
</protein>
<evidence type="ECO:0000313" key="5">
    <source>
        <dbReference type="Proteomes" id="UP000276603"/>
    </source>
</evidence>
<keyword evidence="1" id="KW-1133">Transmembrane helix</keyword>
<gene>
    <name evidence="4" type="ORF">D7Z94_12990</name>
</gene>
<dbReference type="Pfam" id="PF04773">
    <property type="entry name" value="FecR"/>
    <property type="match status" value="1"/>
</dbReference>
<dbReference type="AlphaFoldDB" id="A0A3B0CAS4"/>
<dbReference type="PANTHER" id="PTHR30273:SF2">
    <property type="entry name" value="PROTEIN FECR"/>
    <property type="match status" value="1"/>
</dbReference>
<dbReference type="InterPro" id="IPR006860">
    <property type="entry name" value="FecR"/>
</dbReference>
<dbReference type="InterPro" id="IPR012373">
    <property type="entry name" value="Ferrdict_sens_TM"/>
</dbReference>
<dbReference type="Proteomes" id="UP000276603">
    <property type="component" value="Unassembled WGS sequence"/>
</dbReference>
<evidence type="ECO:0000259" key="3">
    <source>
        <dbReference type="Pfam" id="PF16344"/>
    </source>
</evidence>
<dbReference type="GO" id="GO:0016989">
    <property type="term" value="F:sigma factor antagonist activity"/>
    <property type="evidence" value="ECO:0007669"/>
    <property type="project" value="TreeGrafter"/>
</dbReference>
<dbReference type="Gene3D" id="2.60.120.1440">
    <property type="match status" value="1"/>
</dbReference>
<keyword evidence="1" id="KW-0472">Membrane</keyword>